<keyword evidence="3" id="KW-1185">Reference proteome</keyword>
<protein>
    <submittedName>
        <fullName evidence="2">Uncharacterized protein</fullName>
    </submittedName>
</protein>
<dbReference type="Proteomes" id="UP000028524">
    <property type="component" value="Unassembled WGS sequence"/>
</dbReference>
<dbReference type="EMBL" id="KL660840">
    <property type="protein sequence ID" value="KFA61658.1"/>
    <property type="molecule type" value="Genomic_DNA"/>
</dbReference>
<feature type="compositionally biased region" description="Low complexity" evidence="1">
    <location>
        <begin position="24"/>
        <end position="44"/>
    </location>
</feature>
<evidence type="ECO:0000313" key="3">
    <source>
        <dbReference type="Proteomes" id="UP000028524"/>
    </source>
</evidence>
<evidence type="ECO:0000313" key="2">
    <source>
        <dbReference type="EMBL" id="KFA61658.1"/>
    </source>
</evidence>
<dbReference type="AlphaFoldDB" id="A0A084QCH3"/>
<dbReference type="OrthoDB" id="5206390at2759"/>
<dbReference type="InParanoid" id="A0A084QCH3"/>
<organism evidence="2 3">
    <name type="scientific">Stachybotrys chlorohalonatus (strain IBT 40285)</name>
    <dbReference type="NCBI Taxonomy" id="1283841"/>
    <lineage>
        <taxon>Eukaryota</taxon>
        <taxon>Fungi</taxon>
        <taxon>Dikarya</taxon>
        <taxon>Ascomycota</taxon>
        <taxon>Pezizomycotina</taxon>
        <taxon>Sordariomycetes</taxon>
        <taxon>Hypocreomycetidae</taxon>
        <taxon>Hypocreales</taxon>
        <taxon>Stachybotryaceae</taxon>
        <taxon>Stachybotrys</taxon>
    </lineage>
</organism>
<accession>A0A084QCH3</accession>
<gene>
    <name evidence="2" type="ORF">S40285_07824</name>
</gene>
<reference evidence="2 3" key="1">
    <citation type="journal article" date="2014" name="BMC Genomics">
        <title>Comparative genome sequencing reveals chemotype-specific gene clusters in the toxigenic black mold Stachybotrys.</title>
        <authorList>
            <person name="Semeiks J."/>
            <person name="Borek D."/>
            <person name="Otwinowski Z."/>
            <person name="Grishin N.V."/>
        </authorList>
    </citation>
    <scope>NUCLEOTIDE SEQUENCE [LARGE SCALE GENOMIC DNA]</scope>
    <source>
        <strain evidence="2 3">IBT 40285</strain>
    </source>
</reference>
<evidence type="ECO:0000256" key="1">
    <source>
        <dbReference type="SAM" id="MobiDB-lite"/>
    </source>
</evidence>
<dbReference type="HOGENOM" id="CLU_184641_0_0_1"/>
<feature type="region of interest" description="Disordered" evidence="1">
    <location>
        <begin position="1"/>
        <end position="44"/>
    </location>
</feature>
<name>A0A084QCH3_STAC4</name>
<sequence length="94" mass="10522">MHAPHYLTSLTRRFSRPDMRTAARRSSSTSSSRSSCSSTSTVASSPLNAIVSQRASILEMEEERRDFPSELNVLEPRPVVYWGSVEERIGFSSL</sequence>
<proteinExistence type="predicted"/>